<dbReference type="PIRSF" id="PIRSF000724">
    <property type="entry name" value="Pgk"/>
    <property type="match status" value="1"/>
</dbReference>
<feature type="binding site" evidence="10">
    <location>
        <position position="157"/>
    </location>
    <ligand>
        <name>substrate</name>
    </ligand>
</feature>
<comment type="caution">
    <text evidence="14">The sequence shown here is derived from an EMBL/GenBank/DDBJ whole genome shotgun (WGS) entry which is preliminary data.</text>
</comment>
<evidence type="ECO:0000256" key="3">
    <source>
        <dbReference type="ARBA" id="ARBA00008982"/>
    </source>
</evidence>
<dbReference type="InterPro" id="IPR015824">
    <property type="entry name" value="Phosphoglycerate_kinase_N"/>
</dbReference>
<dbReference type="PANTHER" id="PTHR11406:SF23">
    <property type="entry name" value="PHOSPHOGLYCERATE KINASE 1, CHLOROPLASTIC-RELATED"/>
    <property type="match status" value="1"/>
</dbReference>
<dbReference type="AlphaFoldDB" id="A0A1F6MG63"/>
<evidence type="ECO:0000256" key="7">
    <source>
        <dbReference type="ARBA" id="ARBA00022741"/>
    </source>
</evidence>
<evidence type="ECO:0000256" key="4">
    <source>
        <dbReference type="ARBA" id="ARBA00013061"/>
    </source>
</evidence>
<dbReference type="GO" id="GO:0043531">
    <property type="term" value="F:ADP binding"/>
    <property type="evidence" value="ECO:0007669"/>
    <property type="project" value="TreeGrafter"/>
</dbReference>
<comment type="caution">
    <text evidence="10">Lacks conserved residue(s) required for the propagation of feature annotation.</text>
</comment>
<dbReference type="GO" id="GO:0005829">
    <property type="term" value="C:cytosol"/>
    <property type="evidence" value="ECO:0007669"/>
    <property type="project" value="TreeGrafter"/>
</dbReference>
<feature type="binding site" evidence="10">
    <location>
        <position position="124"/>
    </location>
    <ligand>
        <name>substrate</name>
    </ligand>
</feature>
<comment type="similarity">
    <text evidence="3 10 13">Belongs to the phosphoglycerate kinase family.</text>
</comment>
<organism evidence="14 15">
    <name type="scientific">Candidatus Magasanikbacteria bacterium RIFCSPHIGHO2_02_FULL_51_14</name>
    <dbReference type="NCBI Taxonomy" id="1798683"/>
    <lineage>
        <taxon>Bacteria</taxon>
        <taxon>Candidatus Magasanikiibacteriota</taxon>
    </lineage>
</organism>
<evidence type="ECO:0000256" key="12">
    <source>
        <dbReference type="PIRSR" id="PIRSR000724-2"/>
    </source>
</evidence>
<feature type="binding site" evidence="10 12">
    <location>
        <position position="206"/>
    </location>
    <ligand>
        <name>ATP</name>
        <dbReference type="ChEBI" id="CHEBI:30616"/>
    </ligand>
</feature>
<dbReference type="InterPro" id="IPR001576">
    <property type="entry name" value="Phosphoglycerate_kinase"/>
</dbReference>
<feature type="binding site" evidence="10 11">
    <location>
        <begin position="20"/>
        <end position="22"/>
    </location>
    <ligand>
        <name>substrate</name>
    </ligand>
</feature>
<keyword evidence="8 10" id="KW-0418">Kinase</keyword>
<feature type="binding site" evidence="11">
    <location>
        <position position="157"/>
    </location>
    <ligand>
        <name>(2R)-3-phosphoglycerate</name>
        <dbReference type="ChEBI" id="CHEBI:58272"/>
    </ligand>
</feature>
<keyword evidence="9 10" id="KW-0067">ATP-binding</keyword>
<evidence type="ECO:0000256" key="13">
    <source>
        <dbReference type="RuleBase" id="RU000532"/>
    </source>
</evidence>
<comment type="pathway">
    <text evidence="2 10">Carbohydrate degradation; glycolysis; pyruvate from D-glyceraldehyde 3-phosphate: step 2/5.</text>
</comment>
<evidence type="ECO:0000256" key="2">
    <source>
        <dbReference type="ARBA" id="ARBA00004838"/>
    </source>
</evidence>
<dbReference type="Pfam" id="PF00162">
    <property type="entry name" value="PGK"/>
    <property type="match status" value="1"/>
</dbReference>
<sequence length="398" mass="42516">MKFIRNARNLSGKRVLVRVDFNVPLKGKKILDDTRLHASLPTIEYLAKKGAKVILVTHVGRPDGKIVSALKVDPIANHLSRLLGKTVKKLETGNWKLGKKKEGNVMRAVGHMKAGAIAILENIRFSPDEKKNTGMLATDLASLADVFVLDGFAVAHRGEASVAGVAKYLPSYAGLLLEKEISGLQKALKPKKPFVVVLGGAKIETKIPILKNLLPKADTILIGGGLVNTYLKAKGYGVGDSLVDADFQKDALKYCGAKKVVRPVDVLVGASSGERVRVVNIGKRPHLICKKGEGIFDVGPNTIRMFAAHIKKAQTLVWNGAMGYFEQKPYDVGTLAIARLVASRSKGKAFGVIGGGETLQAMDLVGMKDDVDLVSTGGGAMLEYLAGKELPGIVALGR</sequence>
<dbReference type="UniPathway" id="UPA00109">
    <property type="reaction ID" value="UER00185"/>
</dbReference>
<dbReference type="FunFam" id="3.40.50.1260:FF:000006">
    <property type="entry name" value="Phosphoglycerate kinase"/>
    <property type="match status" value="1"/>
</dbReference>
<dbReference type="PRINTS" id="PR00477">
    <property type="entry name" value="PHGLYCKINASE"/>
</dbReference>
<proteinExistence type="inferred from homology"/>
<dbReference type="SUPFAM" id="SSF53748">
    <property type="entry name" value="Phosphoglycerate kinase"/>
    <property type="match status" value="1"/>
</dbReference>
<dbReference type="InterPro" id="IPR015911">
    <property type="entry name" value="Phosphoglycerate_kinase_CS"/>
</dbReference>
<evidence type="ECO:0000313" key="15">
    <source>
        <dbReference type="Proteomes" id="UP000177457"/>
    </source>
</evidence>
<evidence type="ECO:0000256" key="8">
    <source>
        <dbReference type="ARBA" id="ARBA00022777"/>
    </source>
</evidence>
<dbReference type="Proteomes" id="UP000177457">
    <property type="component" value="Unassembled WGS sequence"/>
</dbReference>
<comment type="subcellular location">
    <subcellularLocation>
        <location evidence="10">Cytoplasm</location>
    </subcellularLocation>
</comment>
<dbReference type="InterPro" id="IPR036043">
    <property type="entry name" value="Phosphoglycerate_kinase_sf"/>
</dbReference>
<keyword evidence="10" id="KW-0963">Cytoplasm</keyword>
<dbReference type="EMBL" id="MFQE01000045">
    <property type="protein sequence ID" value="OGH70540.1"/>
    <property type="molecule type" value="Genomic_DNA"/>
</dbReference>
<comment type="catalytic activity">
    <reaction evidence="1 10 13">
        <text>(2R)-3-phosphoglycerate + ATP = (2R)-3-phospho-glyceroyl phosphate + ADP</text>
        <dbReference type="Rhea" id="RHEA:14801"/>
        <dbReference type="ChEBI" id="CHEBI:30616"/>
        <dbReference type="ChEBI" id="CHEBI:57604"/>
        <dbReference type="ChEBI" id="CHEBI:58272"/>
        <dbReference type="ChEBI" id="CHEBI:456216"/>
        <dbReference type="EC" id="2.7.2.3"/>
    </reaction>
</comment>
<feature type="binding site" evidence="11">
    <location>
        <position position="35"/>
    </location>
    <ligand>
        <name>(2R)-3-phosphoglycerate</name>
        <dbReference type="ChEBI" id="CHEBI:58272"/>
    </ligand>
</feature>
<evidence type="ECO:0000256" key="1">
    <source>
        <dbReference type="ARBA" id="ARBA00000642"/>
    </source>
</evidence>
<keyword evidence="6 10" id="KW-0808">Transferase</keyword>
<dbReference type="HAMAP" id="MF_00145">
    <property type="entry name" value="Phosphoglyc_kinase"/>
    <property type="match status" value="1"/>
</dbReference>
<dbReference type="STRING" id="1798683.A3C90_01615"/>
<evidence type="ECO:0000256" key="10">
    <source>
        <dbReference type="HAMAP-Rule" id="MF_00145"/>
    </source>
</evidence>
<keyword evidence="10" id="KW-0324">Glycolysis</keyword>
<dbReference type="EC" id="2.7.2.3" evidence="4 10"/>
<feature type="binding site" evidence="11">
    <location>
        <position position="124"/>
    </location>
    <ligand>
        <name>(2R)-3-phosphoglycerate</name>
        <dbReference type="ChEBI" id="CHEBI:58272"/>
    </ligand>
</feature>
<keyword evidence="7 10" id="KW-0547">Nucleotide-binding</keyword>
<reference evidence="14 15" key="1">
    <citation type="journal article" date="2016" name="Nat. Commun.">
        <title>Thousands of microbial genomes shed light on interconnected biogeochemical processes in an aquifer system.</title>
        <authorList>
            <person name="Anantharaman K."/>
            <person name="Brown C.T."/>
            <person name="Hug L.A."/>
            <person name="Sharon I."/>
            <person name="Castelle C.J."/>
            <person name="Probst A.J."/>
            <person name="Thomas B.C."/>
            <person name="Singh A."/>
            <person name="Wilkins M.J."/>
            <person name="Karaoz U."/>
            <person name="Brodie E.L."/>
            <person name="Williams K.H."/>
            <person name="Hubbard S.S."/>
            <person name="Banfield J.F."/>
        </authorList>
    </citation>
    <scope>NUCLEOTIDE SEQUENCE [LARGE SCALE GENOMIC DNA]</scope>
</reference>
<feature type="binding site" evidence="10">
    <location>
        <begin position="355"/>
        <end position="358"/>
    </location>
    <ligand>
        <name>ATP</name>
        <dbReference type="ChEBI" id="CHEBI:30616"/>
    </ligand>
</feature>
<dbReference type="GO" id="GO:0004618">
    <property type="term" value="F:phosphoglycerate kinase activity"/>
    <property type="evidence" value="ECO:0007669"/>
    <property type="project" value="UniProtKB-UniRule"/>
</dbReference>
<accession>A0A1F6MG63</accession>
<dbReference type="GO" id="GO:0006096">
    <property type="term" value="P:glycolytic process"/>
    <property type="evidence" value="ECO:0007669"/>
    <property type="project" value="UniProtKB-UniRule"/>
</dbReference>
<dbReference type="PROSITE" id="PS00111">
    <property type="entry name" value="PGLYCERATE_KINASE"/>
    <property type="match status" value="1"/>
</dbReference>
<feature type="binding site" evidence="10 11">
    <location>
        <begin position="58"/>
        <end position="61"/>
    </location>
    <ligand>
        <name>substrate</name>
    </ligand>
</feature>
<name>A0A1F6MG63_9BACT</name>
<dbReference type="GO" id="GO:0005524">
    <property type="term" value="F:ATP binding"/>
    <property type="evidence" value="ECO:0007669"/>
    <property type="project" value="UniProtKB-KW"/>
</dbReference>
<dbReference type="PANTHER" id="PTHR11406">
    <property type="entry name" value="PHOSPHOGLYCERATE KINASE"/>
    <property type="match status" value="1"/>
</dbReference>
<evidence type="ECO:0000256" key="11">
    <source>
        <dbReference type="PIRSR" id="PIRSR000724-1"/>
    </source>
</evidence>
<feature type="binding site" evidence="10">
    <location>
        <position position="35"/>
    </location>
    <ligand>
        <name>substrate</name>
    </ligand>
</feature>
<dbReference type="Gene3D" id="3.40.50.1260">
    <property type="entry name" value="Phosphoglycerate kinase, N-terminal domain"/>
    <property type="match status" value="2"/>
</dbReference>
<evidence type="ECO:0000256" key="6">
    <source>
        <dbReference type="ARBA" id="ARBA00022679"/>
    </source>
</evidence>
<dbReference type="GO" id="GO:0006094">
    <property type="term" value="P:gluconeogenesis"/>
    <property type="evidence" value="ECO:0007669"/>
    <property type="project" value="TreeGrafter"/>
</dbReference>
<evidence type="ECO:0000256" key="5">
    <source>
        <dbReference type="ARBA" id="ARBA00016471"/>
    </source>
</evidence>
<evidence type="ECO:0000256" key="9">
    <source>
        <dbReference type="ARBA" id="ARBA00022840"/>
    </source>
</evidence>
<gene>
    <name evidence="10" type="primary">pgk</name>
    <name evidence="14" type="ORF">A3C90_01615</name>
</gene>
<comment type="subunit">
    <text evidence="10">Monomer.</text>
</comment>
<protein>
    <recommendedName>
        <fullName evidence="5 10">Phosphoglycerate kinase</fullName>
        <ecNumber evidence="4 10">2.7.2.3</ecNumber>
    </recommendedName>
</protein>
<feature type="binding site" evidence="10 12">
    <location>
        <position position="326"/>
    </location>
    <ligand>
        <name>ATP</name>
        <dbReference type="ChEBI" id="CHEBI:30616"/>
    </ligand>
</feature>
<evidence type="ECO:0000313" key="14">
    <source>
        <dbReference type="EMBL" id="OGH70540.1"/>
    </source>
</evidence>